<evidence type="ECO:0000313" key="3">
    <source>
        <dbReference type="Proteomes" id="UP000178367"/>
    </source>
</evidence>
<dbReference type="AlphaFoldDB" id="A0A1F5SEX2"/>
<evidence type="ECO:0008006" key="4">
    <source>
        <dbReference type="Google" id="ProtNLM"/>
    </source>
</evidence>
<proteinExistence type="predicted"/>
<gene>
    <name evidence="2" type="ORF">A2227_07400</name>
</gene>
<accession>A0A1F5SEX2</accession>
<evidence type="ECO:0000313" key="2">
    <source>
        <dbReference type="EMBL" id="OGF25142.1"/>
    </source>
</evidence>
<keyword evidence="1" id="KW-0472">Membrane</keyword>
<feature type="transmembrane region" description="Helical" evidence="1">
    <location>
        <begin position="35"/>
        <end position="67"/>
    </location>
</feature>
<keyword evidence="1" id="KW-0812">Transmembrane</keyword>
<sequence>MEDNIKTIDSGRELFGWRVDEFIKHDRSRSWYAKAIIIAFLMLLFAFLTSNFLFAIIIIIFALIIILHHDREPERIRVGVTDQGIIIGQRFYDYDEMRNFAIVYKPGQGIKNLYFEFKSVVRQRLSIPLEGENPLPIRENLLKYLPEDKERTDIPLSELLSKIFKL</sequence>
<dbReference type="EMBL" id="MFGB01000023">
    <property type="protein sequence ID" value="OGF25142.1"/>
    <property type="molecule type" value="Genomic_DNA"/>
</dbReference>
<dbReference type="Proteomes" id="UP000178367">
    <property type="component" value="Unassembled WGS sequence"/>
</dbReference>
<organism evidence="2 3">
    <name type="scientific">Candidatus Falkowbacteria bacterium RIFOXYA2_FULL_47_19</name>
    <dbReference type="NCBI Taxonomy" id="1797994"/>
    <lineage>
        <taxon>Bacteria</taxon>
        <taxon>Candidatus Falkowiibacteriota</taxon>
    </lineage>
</organism>
<comment type="caution">
    <text evidence="2">The sequence shown here is derived from an EMBL/GenBank/DDBJ whole genome shotgun (WGS) entry which is preliminary data.</text>
</comment>
<evidence type="ECO:0000256" key="1">
    <source>
        <dbReference type="SAM" id="Phobius"/>
    </source>
</evidence>
<protein>
    <recommendedName>
        <fullName evidence="4">DUF5673 domain-containing protein</fullName>
    </recommendedName>
</protein>
<name>A0A1F5SEX2_9BACT</name>
<reference evidence="2 3" key="1">
    <citation type="journal article" date="2016" name="Nat. Commun.">
        <title>Thousands of microbial genomes shed light on interconnected biogeochemical processes in an aquifer system.</title>
        <authorList>
            <person name="Anantharaman K."/>
            <person name="Brown C.T."/>
            <person name="Hug L.A."/>
            <person name="Sharon I."/>
            <person name="Castelle C.J."/>
            <person name="Probst A.J."/>
            <person name="Thomas B.C."/>
            <person name="Singh A."/>
            <person name="Wilkins M.J."/>
            <person name="Karaoz U."/>
            <person name="Brodie E.L."/>
            <person name="Williams K.H."/>
            <person name="Hubbard S.S."/>
            <person name="Banfield J.F."/>
        </authorList>
    </citation>
    <scope>NUCLEOTIDE SEQUENCE [LARGE SCALE GENOMIC DNA]</scope>
</reference>
<keyword evidence="1" id="KW-1133">Transmembrane helix</keyword>